<name>A0A9P3GMS3_9APHY</name>
<evidence type="ECO:0000313" key="2">
    <source>
        <dbReference type="Proteomes" id="UP000703269"/>
    </source>
</evidence>
<dbReference type="InterPro" id="IPR032675">
    <property type="entry name" value="LRR_dom_sf"/>
</dbReference>
<dbReference type="Gene3D" id="3.80.10.10">
    <property type="entry name" value="Ribonuclease Inhibitor"/>
    <property type="match status" value="1"/>
</dbReference>
<reference evidence="1 2" key="1">
    <citation type="submission" date="2021-08" db="EMBL/GenBank/DDBJ databases">
        <title>Draft Genome Sequence of Phanerochaete sordida strain YK-624.</title>
        <authorList>
            <person name="Mori T."/>
            <person name="Dohra H."/>
            <person name="Suzuki T."/>
            <person name="Kawagishi H."/>
            <person name="Hirai H."/>
        </authorList>
    </citation>
    <scope>NUCLEOTIDE SEQUENCE [LARGE SCALE GENOMIC DNA]</scope>
    <source>
        <strain evidence="1 2">YK-624</strain>
    </source>
</reference>
<sequence>MSVQPGLEPAIKPSEPPKAPSAVYCEHGLPIEVWERVIDHVPYDDVGTLLSCALTCSAFLKRSRLRLYTRVVLKDDERAQHFVRAFTSTPESGGAVRELVVQGFMFTGPNVDVVPQILPTLTELRTLVVHAPIRGDCVAMHACLATARQTLTALSIQEPRIESLTQLAEFITSFPNLRALALANVQFLDTPDSSQADAPARLLALNTLDLKDTLPFVSTEPTRAIVRWVCSVTSMPLRAARLELALGGATADIVEHIVRASGAALQTLALDFGVRGYENVAFDFSALPSLRVLSLRMPTSAVPTCLYMLTRLPASNRLSTLALALRAPDDSSAPGFAFVLPTQRLRPLFAEKRFPRLQRFFVRWSFNDGPSFERPRRDFPAQHLVYYECLPNAPRRAWTDDLESIIDRVFEM</sequence>
<dbReference type="EMBL" id="BPQB01000077">
    <property type="protein sequence ID" value="GJE97808.1"/>
    <property type="molecule type" value="Genomic_DNA"/>
</dbReference>
<evidence type="ECO:0000313" key="1">
    <source>
        <dbReference type="EMBL" id="GJE97808.1"/>
    </source>
</evidence>
<proteinExistence type="predicted"/>
<accession>A0A9P3GMS3</accession>
<dbReference type="Proteomes" id="UP000703269">
    <property type="component" value="Unassembled WGS sequence"/>
</dbReference>
<dbReference type="AlphaFoldDB" id="A0A9P3GMS3"/>
<organism evidence="1 2">
    <name type="scientific">Phanerochaete sordida</name>
    <dbReference type="NCBI Taxonomy" id="48140"/>
    <lineage>
        <taxon>Eukaryota</taxon>
        <taxon>Fungi</taxon>
        <taxon>Dikarya</taxon>
        <taxon>Basidiomycota</taxon>
        <taxon>Agaricomycotina</taxon>
        <taxon>Agaricomycetes</taxon>
        <taxon>Polyporales</taxon>
        <taxon>Phanerochaetaceae</taxon>
        <taxon>Phanerochaete</taxon>
    </lineage>
</organism>
<comment type="caution">
    <text evidence="1">The sequence shown here is derived from an EMBL/GenBank/DDBJ whole genome shotgun (WGS) entry which is preliminary data.</text>
</comment>
<protein>
    <recommendedName>
        <fullName evidence="3">F-box domain-containing protein</fullName>
    </recommendedName>
</protein>
<keyword evidence="2" id="KW-1185">Reference proteome</keyword>
<dbReference type="OrthoDB" id="2798901at2759"/>
<dbReference type="SUPFAM" id="SSF52047">
    <property type="entry name" value="RNI-like"/>
    <property type="match status" value="1"/>
</dbReference>
<gene>
    <name evidence="1" type="ORF">PsYK624_140300</name>
</gene>
<evidence type="ECO:0008006" key="3">
    <source>
        <dbReference type="Google" id="ProtNLM"/>
    </source>
</evidence>